<dbReference type="SUPFAM" id="SSF58104">
    <property type="entry name" value="Methyl-accepting chemotaxis protein (MCP) signaling domain"/>
    <property type="match status" value="1"/>
</dbReference>
<dbReference type="CDD" id="cd06225">
    <property type="entry name" value="HAMP"/>
    <property type="match status" value="1"/>
</dbReference>
<comment type="caution">
    <text evidence="6">The sequence shown here is derived from an EMBL/GenBank/DDBJ whole genome shotgun (WGS) entry which is preliminary data.</text>
</comment>
<keyword evidence="4" id="KW-0472">Membrane</keyword>
<reference evidence="6 7" key="1">
    <citation type="submission" date="2023-07" db="EMBL/GenBank/DDBJ databases">
        <title>Sequencing the genomes of 1000 actinobacteria strains.</title>
        <authorList>
            <person name="Klenk H.-P."/>
        </authorList>
    </citation>
    <scope>NUCLEOTIDE SEQUENCE [LARGE SCALE GENOMIC DNA]</scope>
    <source>
        <strain evidence="6 7">DSM 44711</strain>
    </source>
</reference>
<dbReference type="InterPro" id="IPR003660">
    <property type="entry name" value="HAMP_dom"/>
</dbReference>
<keyword evidence="2 4" id="KW-1133">Transmembrane helix</keyword>
<dbReference type="RefSeq" id="WP_310409330.1">
    <property type="nucleotide sequence ID" value="NZ_JAVDYC010000001.1"/>
</dbReference>
<dbReference type="GO" id="GO:0016020">
    <property type="term" value="C:membrane"/>
    <property type="evidence" value="ECO:0007669"/>
    <property type="project" value="InterPro"/>
</dbReference>
<accession>A0AAE3ZL80</accession>
<sequence length="354" mass="36708">MSTAATEVDSYTEAFTAQAEAFGTALATYRGTNLAADPALIGKVESLFGAYVTIAQEELLPVGERNASAEWSAVRTAKVTPLMKELDADQAELDAVETADAAKNANAAAAGYRSGRTTSIVVMVVGAVLALGLGVLVARRIVASLLKVKDVCDALAAGDLTRHSGVSSRDEPGRMAQALDTAVDNLRRTVHTIDGSATSLAGAAEQMTSTSMQIAESAQEASTQAQAVSTAAEEVSRSVETVSAGGEEMGASIREISQNAAEAARVAAEAVSITGARQVQRRQAGRHPVLAGAAAAAHRRGQPDPLGRRAPGRRTQRAQRALLAERREPYAVPGPERRAGHGAHRPRGLAGCPR</sequence>
<feature type="region of interest" description="Disordered" evidence="3">
    <location>
        <begin position="291"/>
        <end position="354"/>
    </location>
</feature>
<proteinExistence type="predicted"/>
<dbReference type="PANTHER" id="PTHR32089">
    <property type="entry name" value="METHYL-ACCEPTING CHEMOTAXIS PROTEIN MCPB"/>
    <property type="match status" value="1"/>
</dbReference>
<feature type="compositionally biased region" description="Basic and acidic residues" evidence="3">
    <location>
        <begin position="323"/>
        <end position="339"/>
    </location>
</feature>
<evidence type="ECO:0000313" key="7">
    <source>
        <dbReference type="Proteomes" id="UP001183629"/>
    </source>
</evidence>
<feature type="transmembrane region" description="Helical" evidence="4">
    <location>
        <begin position="120"/>
        <end position="138"/>
    </location>
</feature>
<organism evidence="6 7">
    <name type="scientific">Catenuloplanes niger</name>
    <dbReference type="NCBI Taxonomy" id="587534"/>
    <lineage>
        <taxon>Bacteria</taxon>
        <taxon>Bacillati</taxon>
        <taxon>Actinomycetota</taxon>
        <taxon>Actinomycetes</taxon>
        <taxon>Micromonosporales</taxon>
        <taxon>Micromonosporaceae</taxon>
        <taxon>Catenuloplanes</taxon>
    </lineage>
</organism>
<dbReference type="AlphaFoldDB" id="A0AAE3ZL80"/>
<dbReference type="Proteomes" id="UP001183629">
    <property type="component" value="Unassembled WGS sequence"/>
</dbReference>
<protein>
    <submittedName>
        <fullName evidence="6">Methyl-accepting chemotaxis protein</fullName>
    </submittedName>
</protein>
<evidence type="ECO:0000256" key="4">
    <source>
        <dbReference type="SAM" id="Phobius"/>
    </source>
</evidence>
<name>A0AAE3ZL80_9ACTN</name>
<keyword evidence="1 4" id="KW-0812">Transmembrane</keyword>
<keyword evidence="7" id="KW-1185">Reference proteome</keyword>
<evidence type="ECO:0000256" key="3">
    <source>
        <dbReference type="SAM" id="MobiDB-lite"/>
    </source>
</evidence>
<dbReference type="Gene3D" id="1.10.287.950">
    <property type="entry name" value="Methyl-accepting chemotaxis protein"/>
    <property type="match status" value="1"/>
</dbReference>
<dbReference type="PANTHER" id="PTHR32089:SF112">
    <property type="entry name" value="LYSOZYME-LIKE PROTEIN-RELATED"/>
    <property type="match status" value="1"/>
</dbReference>
<evidence type="ECO:0000256" key="1">
    <source>
        <dbReference type="ARBA" id="ARBA00022692"/>
    </source>
</evidence>
<evidence type="ECO:0000313" key="6">
    <source>
        <dbReference type="EMBL" id="MDR7320709.1"/>
    </source>
</evidence>
<evidence type="ECO:0000256" key="2">
    <source>
        <dbReference type="ARBA" id="ARBA00022989"/>
    </source>
</evidence>
<feature type="domain" description="HAMP" evidence="5">
    <location>
        <begin position="139"/>
        <end position="191"/>
    </location>
</feature>
<dbReference type="EMBL" id="JAVDYC010000001">
    <property type="protein sequence ID" value="MDR7320709.1"/>
    <property type="molecule type" value="Genomic_DNA"/>
</dbReference>
<dbReference type="PROSITE" id="PS50885">
    <property type="entry name" value="HAMP"/>
    <property type="match status" value="1"/>
</dbReference>
<dbReference type="SMART" id="SM00304">
    <property type="entry name" value="HAMP"/>
    <property type="match status" value="1"/>
</dbReference>
<gene>
    <name evidence="6" type="ORF">J2S44_000959</name>
</gene>
<dbReference type="GO" id="GO:0007165">
    <property type="term" value="P:signal transduction"/>
    <property type="evidence" value="ECO:0007669"/>
    <property type="project" value="InterPro"/>
</dbReference>
<evidence type="ECO:0000259" key="5">
    <source>
        <dbReference type="PROSITE" id="PS50885"/>
    </source>
</evidence>
<dbReference type="Pfam" id="PF00672">
    <property type="entry name" value="HAMP"/>
    <property type="match status" value="1"/>
</dbReference>